<feature type="non-terminal residue" evidence="1">
    <location>
        <position position="66"/>
    </location>
</feature>
<feature type="non-terminal residue" evidence="1">
    <location>
        <position position="1"/>
    </location>
</feature>
<protein>
    <submittedName>
        <fullName evidence="1">Uncharacterized protein</fullName>
    </submittedName>
</protein>
<organism evidence="1 2">
    <name type="scientific">Zosterops borbonicus</name>
    <dbReference type="NCBI Taxonomy" id="364589"/>
    <lineage>
        <taxon>Eukaryota</taxon>
        <taxon>Metazoa</taxon>
        <taxon>Chordata</taxon>
        <taxon>Craniata</taxon>
        <taxon>Vertebrata</taxon>
        <taxon>Euteleostomi</taxon>
        <taxon>Archelosauria</taxon>
        <taxon>Archosauria</taxon>
        <taxon>Dinosauria</taxon>
        <taxon>Saurischia</taxon>
        <taxon>Theropoda</taxon>
        <taxon>Coelurosauria</taxon>
        <taxon>Aves</taxon>
        <taxon>Neognathae</taxon>
        <taxon>Neoaves</taxon>
        <taxon>Telluraves</taxon>
        <taxon>Australaves</taxon>
        <taxon>Passeriformes</taxon>
        <taxon>Sylvioidea</taxon>
        <taxon>Zosteropidae</taxon>
        <taxon>Zosterops</taxon>
    </lineage>
</organism>
<evidence type="ECO:0000313" key="2">
    <source>
        <dbReference type="Proteomes" id="UP000796761"/>
    </source>
</evidence>
<comment type="caution">
    <text evidence="1">The sequence shown here is derived from an EMBL/GenBank/DDBJ whole genome shotgun (WGS) entry which is preliminary data.</text>
</comment>
<dbReference type="Proteomes" id="UP000796761">
    <property type="component" value="Unassembled WGS sequence"/>
</dbReference>
<dbReference type="EMBL" id="SWJQ01000007">
    <property type="protein sequence ID" value="TRZ26703.1"/>
    <property type="molecule type" value="Genomic_DNA"/>
</dbReference>
<reference evidence="1" key="1">
    <citation type="submission" date="2019-04" db="EMBL/GenBank/DDBJ databases">
        <title>Genome assembly of Zosterops borbonicus 15179.</title>
        <authorList>
            <person name="Leroy T."/>
            <person name="Anselmetti Y."/>
            <person name="Tilak M.-K."/>
            <person name="Nabholz B."/>
        </authorList>
    </citation>
    <scope>NUCLEOTIDE SEQUENCE</scope>
    <source>
        <strain evidence="1">HGM_15179</strain>
        <tissue evidence="1">Muscle</tissue>
    </source>
</reference>
<gene>
    <name evidence="1" type="ORF">HGM15179_000474</name>
</gene>
<dbReference type="AlphaFoldDB" id="A0A8K1LV41"/>
<proteinExistence type="predicted"/>
<accession>A0A8K1LV41</accession>
<name>A0A8K1LV41_9PASS</name>
<keyword evidence="2" id="KW-1185">Reference proteome</keyword>
<sequence>KAEINRFKPAVKMNFHYILQLSNINIKNVKQEKFPSWCYAKDMANEQVIMCDKFGYQMACVNTWTL</sequence>
<evidence type="ECO:0000313" key="1">
    <source>
        <dbReference type="EMBL" id="TRZ26703.1"/>
    </source>
</evidence>